<dbReference type="Gene3D" id="1.10.510.10">
    <property type="entry name" value="Transferase(Phosphotransferase) domain 1"/>
    <property type="match status" value="2"/>
</dbReference>
<dbReference type="PANTHER" id="PTHR44329:SF298">
    <property type="entry name" value="MIXED LINEAGE KINASE DOMAIN-LIKE PROTEIN"/>
    <property type="match status" value="1"/>
</dbReference>
<evidence type="ECO:0000259" key="3">
    <source>
        <dbReference type="PROSITE" id="PS50011"/>
    </source>
</evidence>
<sequence>MSIYTIEDFGFSIFESEANDIKDVIGKSPPTNAISGNKCEVNDANVEYFSKYGKCTVCKMDNTDKNYCQPCQAKIFEEKFCKWSSGNYQINEIIRSSQRKATKNGGFFEWIPFHKFSNIQKIGKGGFASVYKATWYNSRFCYWNLVTKEAFRVGSPSTDVALKSYDKLTDLLAELEAYDNNRNLKTLPCYGVTRGDILDNNSDVLQFFDGNYVVHCLKCRSKFYQPKSADLEDHIALDCPEQEKDIIQLYNQKRIEKYNSGVWQYFKEIQCEDGFRLIYCLKCDWNSYEPKTGDLEEHMALNCPNQEKDVIRFYSEGQTEKYLLVLDLAECDLRTYISDNFVRITWVQRIGLVKYLAQDIKEMHERKLVHQDLHPGNEIVDIIEGWLEYGDEAINPEFRDQFDVAEEIRQKLASSYRAEAKTHQLAIYSSQTLPTKFLKEILEMDDTPMTDQNKWEKWFEVKKKRGNIKEILLEDFKGLPQENKMKGGMRSLRIANRGPIKVVIKNTNTRVPNQSVRFRHFIYEIFLHYQCSGSENVIQLLGFTRDNGEHLVVMEWADDGNLEEYIDHKFQSLEWAAKIKLAKGIAAGIKCLHDNHILHRDL</sequence>
<gene>
    <name evidence="4" type="ORF">DERYTH_LOCUS17186</name>
</gene>
<protein>
    <submittedName>
        <fullName evidence="4">10553_t:CDS:1</fullName>
    </submittedName>
</protein>
<evidence type="ECO:0000313" key="5">
    <source>
        <dbReference type="Proteomes" id="UP000789405"/>
    </source>
</evidence>
<comment type="caution">
    <text evidence="4">The sequence shown here is derived from an EMBL/GenBank/DDBJ whole genome shotgun (WGS) entry which is preliminary data.</text>
</comment>
<name>A0A9N9NND4_9GLOM</name>
<keyword evidence="1" id="KW-0547">Nucleotide-binding</keyword>
<evidence type="ECO:0000256" key="2">
    <source>
        <dbReference type="ARBA" id="ARBA00022840"/>
    </source>
</evidence>
<dbReference type="InterPro" id="IPR011009">
    <property type="entry name" value="Kinase-like_dom_sf"/>
</dbReference>
<dbReference type="InterPro" id="IPR001245">
    <property type="entry name" value="Ser-Thr/Tyr_kinase_cat_dom"/>
</dbReference>
<evidence type="ECO:0000256" key="1">
    <source>
        <dbReference type="ARBA" id="ARBA00022741"/>
    </source>
</evidence>
<dbReference type="InterPro" id="IPR051681">
    <property type="entry name" value="Ser/Thr_Kinases-Pseudokinases"/>
</dbReference>
<dbReference type="PROSITE" id="PS50011">
    <property type="entry name" value="PROTEIN_KINASE_DOM"/>
    <property type="match status" value="1"/>
</dbReference>
<dbReference type="Pfam" id="PF07714">
    <property type="entry name" value="PK_Tyr_Ser-Thr"/>
    <property type="match status" value="1"/>
</dbReference>
<feature type="domain" description="Protein kinase" evidence="3">
    <location>
        <begin position="478"/>
        <end position="602"/>
    </location>
</feature>
<keyword evidence="2" id="KW-0067">ATP-binding</keyword>
<dbReference type="EMBL" id="CAJVPY010015910">
    <property type="protein sequence ID" value="CAG8754372.1"/>
    <property type="molecule type" value="Genomic_DNA"/>
</dbReference>
<proteinExistence type="predicted"/>
<dbReference type="Proteomes" id="UP000789405">
    <property type="component" value="Unassembled WGS sequence"/>
</dbReference>
<dbReference type="PANTHER" id="PTHR44329">
    <property type="entry name" value="SERINE/THREONINE-PROTEIN KINASE TNNI3K-RELATED"/>
    <property type="match status" value="1"/>
</dbReference>
<feature type="non-terminal residue" evidence="4">
    <location>
        <position position="602"/>
    </location>
</feature>
<dbReference type="InterPro" id="IPR000719">
    <property type="entry name" value="Prot_kinase_dom"/>
</dbReference>
<dbReference type="GO" id="GO:0005524">
    <property type="term" value="F:ATP binding"/>
    <property type="evidence" value="ECO:0007669"/>
    <property type="project" value="UniProtKB-KW"/>
</dbReference>
<dbReference type="GO" id="GO:0004674">
    <property type="term" value="F:protein serine/threonine kinase activity"/>
    <property type="evidence" value="ECO:0007669"/>
    <property type="project" value="TreeGrafter"/>
</dbReference>
<dbReference type="SMART" id="SM00220">
    <property type="entry name" value="S_TKc"/>
    <property type="match status" value="1"/>
</dbReference>
<evidence type="ECO:0000313" key="4">
    <source>
        <dbReference type="EMBL" id="CAG8754372.1"/>
    </source>
</evidence>
<keyword evidence="5" id="KW-1185">Reference proteome</keyword>
<accession>A0A9N9NND4</accession>
<organism evidence="4 5">
    <name type="scientific">Dentiscutata erythropus</name>
    <dbReference type="NCBI Taxonomy" id="1348616"/>
    <lineage>
        <taxon>Eukaryota</taxon>
        <taxon>Fungi</taxon>
        <taxon>Fungi incertae sedis</taxon>
        <taxon>Mucoromycota</taxon>
        <taxon>Glomeromycotina</taxon>
        <taxon>Glomeromycetes</taxon>
        <taxon>Diversisporales</taxon>
        <taxon>Gigasporaceae</taxon>
        <taxon>Dentiscutata</taxon>
    </lineage>
</organism>
<dbReference type="SUPFAM" id="SSF56112">
    <property type="entry name" value="Protein kinase-like (PK-like)"/>
    <property type="match status" value="2"/>
</dbReference>
<dbReference type="AlphaFoldDB" id="A0A9N9NND4"/>
<reference evidence="4" key="1">
    <citation type="submission" date="2021-06" db="EMBL/GenBank/DDBJ databases">
        <authorList>
            <person name="Kallberg Y."/>
            <person name="Tangrot J."/>
            <person name="Rosling A."/>
        </authorList>
    </citation>
    <scope>NUCLEOTIDE SEQUENCE</scope>
    <source>
        <strain evidence="4">MA453B</strain>
    </source>
</reference>